<dbReference type="KEGG" id="smav:CFF01_10995"/>
<dbReference type="InterPro" id="IPR045004">
    <property type="entry name" value="ECH_dom"/>
</dbReference>
<evidence type="ECO:0000256" key="2">
    <source>
        <dbReference type="ARBA" id="ARBA00011915"/>
    </source>
</evidence>
<keyword evidence="3" id="KW-0378">Hydrolase</keyword>
<evidence type="ECO:0000256" key="3">
    <source>
        <dbReference type="ARBA" id="ARBA00022801"/>
    </source>
</evidence>
<accession>A0AAC9U0C1</accession>
<evidence type="ECO:0000313" key="5">
    <source>
        <dbReference type="EMBL" id="ASJ97068.1"/>
    </source>
</evidence>
<dbReference type="Pfam" id="PF16113">
    <property type="entry name" value="ECH_2"/>
    <property type="match status" value="1"/>
</dbReference>
<dbReference type="PANTHER" id="PTHR43176">
    <property type="entry name" value="3-HYDROXYISOBUTYRYL-COA HYDROLASE-RELATED"/>
    <property type="match status" value="1"/>
</dbReference>
<evidence type="ECO:0000256" key="1">
    <source>
        <dbReference type="ARBA" id="ARBA00001709"/>
    </source>
</evidence>
<dbReference type="GO" id="GO:0003860">
    <property type="term" value="F:3-hydroxyisobutyryl-CoA hydrolase activity"/>
    <property type="evidence" value="ECO:0007669"/>
    <property type="project" value="UniProtKB-EC"/>
</dbReference>
<dbReference type="Proteomes" id="UP000198233">
    <property type="component" value="Chromosome"/>
</dbReference>
<feature type="domain" description="Enoyl-CoA hydratase/isomerase" evidence="4">
    <location>
        <begin position="21"/>
        <end position="359"/>
    </location>
</feature>
<name>A0AAC9U0C1_9GAMM</name>
<reference evidence="5 6" key="1">
    <citation type="submission" date="2017-06" db="EMBL/GenBank/DDBJ databases">
        <title>Complete genome sequence of Shewanella marisflavi EP1 associated with anaerobic 2,4-dinitrotoluene reduction and salt tolerance.</title>
        <authorList>
            <person name="Huang J."/>
        </authorList>
    </citation>
    <scope>NUCLEOTIDE SEQUENCE [LARGE SCALE GENOMIC DNA]</scope>
    <source>
        <strain evidence="5 6">EP1</strain>
    </source>
</reference>
<dbReference type="GO" id="GO:0005829">
    <property type="term" value="C:cytosol"/>
    <property type="evidence" value="ECO:0007669"/>
    <property type="project" value="TreeGrafter"/>
</dbReference>
<dbReference type="NCBIfam" id="NF004127">
    <property type="entry name" value="PRK05617.1"/>
    <property type="match status" value="1"/>
</dbReference>
<dbReference type="GO" id="GO:0006574">
    <property type="term" value="P:L-valine catabolic process"/>
    <property type="evidence" value="ECO:0007669"/>
    <property type="project" value="TreeGrafter"/>
</dbReference>
<dbReference type="Gene3D" id="3.90.226.10">
    <property type="entry name" value="2-enoyl-CoA Hydratase, Chain A, domain 1"/>
    <property type="match status" value="1"/>
</dbReference>
<dbReference type="EMBL" id="CP022272">
    <property type="protein sequence ID" value="ASJ97068.1"/>
    <property type="molecule type" value="Genomic_DNA"/>
</dbReference>
<dbReference type="InterPro" id="IPR029045">
    <property type="entry name" value="ClpP/crotonase-like_dom_sf"/>
</dbReference>
<dbReference type="SUPFAM" id="SSF52096">
    <property type="entry name" value="ClpP/crotonase"/>
    <property type="match status" value="1"/>
</dbReference>
<dbReference type="EC" id="3.1.2.4" evidence="2"/>
<dbReference type="RefSeq" id="WP_088904823.1">
    <property type="nucleotide sequence ID" value="NZ_CP022272.1"/>
</dbReference>
<dbReference type="CDD" id="cd06558">
    <property type="entry name" value="crotonase-like"/>
    <property type="match status" value="1"/>
</dbReference>
<comment type="catalytic activity">
    <reaction evidence="1">
        <text>3-hydroxy-2-methylpropanoyl-CoA + H2O = 3-hydroxy-2-methylpropanoate + CoA + H(+)</text>
        <dbReference type="Rhea" id="RHEA:20888"/>
        <dbReference type="ChEBI" id="CHEBI:11805"/>
        <dbReference type="ChEBI" id="CHEBI:15377"/>
        <dbReference type="ChEBI" id="CHEBI:15378"/>
        <dbReference type="ChEBI" id="CHEBI:57287"/>
        <dbReference type="ChEBI" id="CHEBI:57340"/>
        <dbReference type="EC" id="3.1.2.4"/>
    </reaction>
</comment>
<protein>
    <recommendedName>
        <fullName evidence="2">3-hydroxyisobutyryl-CoA hydrolase</fullName>
        <ecNumber evidence="2">3.1.2.4</ecNumber>
    </recommendedName>
</protein>
<evidence type="ECO:0000313" key="6">
    <source>
        <dbReference type="Proteomes" id="UP000198233"/>
    </source>
</evidence>
<dbReference type="AlphaFoldDB" id="A0AAC9U0C1"/>
<gene>
    <name evidence="5" type="ORF">CFF01_10995</name>
</gene>
<dbReference type="PANTHER" id="PTHR43176:SF3">
    <property type="entry name" value="3-HYDROXYISOBUTYRYL-COA HYDROLASE, MITOCHONDRIAL"/>
    <property type="match status" value="1"/>
</dbReference>
<sequence>MTEQTNCVVFQTLGTLSGKRVGVATLNMEKALNALNMDMVQALTAQLTDWADDDAIAMVVLDGAGEKAFCAGGDVRALYQAAREQPGEIPEVTQEFFTREYFLDHLLHTFDKPVLVWGDGIVMGGGLGLMAGASHRIVTERSRIAMPEVTIGLYPDVGGSYFLNRMPGHMGRFLGMTAYNMDGADAFYVGLGNHFLNSNDKQPLFDALSSVDWESDVCANHGKLNALLEAMSSRCEQPMGASVLEQHQAEIDALMEGELADIMTKVKAVEDGEPWLARALSTMLAGSPLSLHLVYQQSLLGTELSLSQVFQLELGLSCNCCSIGDFAEGVRALLIDKDRRPQWLYETVEAVPQEMVKSLMTSPWDPQNDPLRTLGQ</sequence>
<organism evidence="5 6">
    <name type="scientific">Shewanella marisflavi</name>
    <dbReference type="NCBI Taxonomy" id="260364"/>
    <lineage>
        <taxon>Bacteria</taxon>
        <taxon>Pseudomonadati</taxon>
        <taxon>Pseudomonadota</taxon>
        <taxon>Gammaproteobacteria</taxon>
        <taxon>Alteromonadales</taxon>
        <taxon>Shewanellaceae</taxon>
        <taxon>Shewanella</taxon>
    </lineage>
</organism>
<evidence type="ECO:0000259" key="4">
    <source>
        <dbReference type="Pfam" id="PF16113"/>
    </source>
</evidence>
<proteinExistence type="predicted"/>
<dbReference type="InterPro" id="IPR032259">
    <property type="entry name" value="HIBYL-CoA-H"/>
</dbReference>